<evidence type="ECO:0000313" key="7">
    <source>
        <dbReference type="Proteomes" id="UP001652660"/>
    </source>
</evidence>
<proteinExistence type="inferred from homology"/>
<evidence type="ECO:0000259" key="6">
    <source>
        <dbReference type="Pfam" id="PF23559"/>
    </source>
</evidence>
<gene>
    <name evidence="8" type="primary">LOC113694824</name>
</gene>
<keyword evidence="3" id="KW-0611">Plant defense</keyword>
<evidence type="ECO:0000256" key="1">
    <source>
        <dbReference type="ARBA" id="ARBA00008894"/>
    </source>
</evidence>
<keyword evidence="2" id="KW-0547">Nucleotide-binding</keyword>
<dbReference type="Pfam" id="PF23559">
    <property type="entry name" value="WHD_DRP"/>
    <property type="match status" value="1"/>
</dbReference>
<feature type="domain" description="NB-ARC" evidence="5">
    <location>
        <begin position="87"/>
        <end position="175"/>
    </location>
</feature>
<dbReference type="InterPro" id="IPR036388">
    <property type="entry name" value="WH-like_DNA-bd_sf"/>
</dbReference>
<evidence type="ECO:0000256" key="3">
    <source>
        <dbReference type="ARBA" id="ARBA00022821"/>
    </source>
</evidence>
<accession>A0ABM4W750</accession>
<organism evidence="7 8">
    <name type="scientific">Coffea arabica</name>
    <name type="common">Arabian coffee</name>
    <dbReference type="NCBI Taxonomy" id="13443"/>
    <lineage>
        <taxon>Eukaryota</taxon>
        <taxon>Viridiplantae</taxon>
        <taxon>Streptophyta</taxon>
        <taxon>Embryophyta</taxon>
        <taxon>Tracheophyta</taxon>
        <taxon>Spermatophyta</taxon>
        <taxon>Magnoliopsida</taxon>
        <taxon>eudicotyledons</taxon>
        <taxon>Gunneridae</taxon>
        <taxon>Pentapetalae</taxon>
        <taxon>asterids</taxon>
        <taxon>lamiids</taxon>
        <taxon>Gentianales</taxon>
        <taxon>Rubiaceae</taxon>
        <taxon>Ixoroideae</taxon>
        <taxon>Gardenieae complex</taxon>
        <taxon>Bertiereae - Coffeeae clade</taxon>
        <taxon>Coffeeae</taxon>
        <taxon>Coffea</taxon>
    </lineage>
</organism>
<dbReference type="Proteomes" id="UP001652660">
    <property type="component" value="Chromosome 1e"/>
</dbReference>
<keyword evidence="4" id="KW-0067">ATP-binding</keyword>
<dbReference type="Gene3D" id="3.40.50.300">
    <property type="entry name" value="P-loop containing nucleotide triphosphate hydrolases"/>
    <property type="match status" value="1"/>
</dbReference>
<dbReference type="InterPro" id="IPR058922">
    <property type="entry name" value="WHD_DRP"/>
</dbReference>
<sequence length="430" mass="49363">MDFLSENLKDLPSCEVDSIACAEDQIQDIQEDLALLGSFYENSTDQEEVNEVNLLKMEALKISHSKLRLETHSASRTTNKIVVKLDAEVTTVTQKLTRGPKQLDVVSIVGMAGLGKTTLARNVYNDHSVRRFFHARAWCNVSKIHQQKNLLLQILGCMNSDPSDGDYSKMTQDELEEKAKTNRILLTSRLPKVAFEINQNGKIHHLRGVTDKESWELLQKQIACEEEGYPLAQSDLGMQMAKHCQGLPLKVVNSSWNSCKSEARWLERDCRKTEFKRCCLCHRSVYGCFRAGYGHLPDYLKPCFLYFGTFLEDQEIPFRRLMSLWIAEGLVEKSDVKSLEDVAQDYVCELIRRSLVMVWKERSLGGVRICHIHDLLHEFCVVKARKENFLQFLCMGMMSFSPLMSHEIYRGHAFSRSKMFLQTQGYVVPM</sequence>
<dbReference type="RefSeq" id="XP_071927606.1">
    <property type="nucleotide sequence ID" value="XM_072071505.1"/>
</dbReference>
<evidence type="ECO:0000256" key="2">
    <source>
        <dbReference type="ARBA" id="ARBA00022741"/>
    </source>
</evidence>
<dbReference type="InterPro" id="IPR027417">
    <property type="entry name" value="P-loop_NTPase"/>
</dbReference>
<reference evidence="7" key="1">
    <citation type="journal article" date="2025" name="Foods">
        <title>Unveiling the Microbial Signatures of Arabica Coffee Cherries: Insights into Ripeness Specific Diversity, Functional Traits, and Implications for Quality and Safety.</title>
        <authorList>
            <consortium name="RefSeq"/>
            <person name="Tenea G.N."/>
            <person name="Cifuentes V."/>
            <person name="Reyes P."/>
            <person name="Cevallos-Vallejos M."/>
        </authorList>
    </citation>
    <scope>NUCLEOTIDE SEQUENCE [LARGE SCALE GENOMIC DNA]</scope>
</reference>
<dbReference type="InterPro" id="IPR002182">
    <property type="entry name" value="NB-ARC"/>
</dbReference>
<dbReference type="GeneID" id="113694824"/>
<evidence type="ECO:0000259" key="5">
    <source>
        <dbReference type="Pfam" id="PF00931"/>
    </source>
</evidence>
<dbReference type="InterPro" id="IPR044974">
    <property type="entry name" value="Disease_R_plants"/>
</dbReference>
<dbReference type="Pfam" id="PF00931">
    <property type="entry name" value="NB-ARC"/>
    <property type="match status" value="1"/>
</dbReference>
<comment type="similarity">
    <text evidence="1">Belongs to the disease resistance NB-LRR family.</text>
</comment>
<evidence type="ECO:0000313" key="8">
    <source>
        <dbReference type="RefSeq" id="XP_071927606.1"/>
    </source>
</evidence>
<dbReference type="SUPFAM" id="SSF52540">
    <property type="entry name" value="P-loop containing nucleoside triphosphate hydrolases"/>
    <property type="match status" value="1"/>
</dbReference>
<dbReference type="PANTHER" id="PTHR23155">
    <property type="entry name" value="DISEASE RESISTANCE PROTEIN RP"/>
    <property type="match status" value="1"/>
</dbReference>
<feature type="domain" description="Disease resistance protein winged helix" evidence="6">
    <location>
        <begin position="310"/>
        <end position="379"/>
    </location>
</feature>
<dbReference type="PANTHER" id="PTHR23155:SF1228">
    <property type="entry name" value="NB-ARC DOMAIN CONTAINING PROTEIN, EXPRESSED"/>
    <property type="match status" value="1"/>
</dbReference>
<name>A0ABM4W750_COFAR</name>
<evidence type="ECO:0000256" key="4">
    <source>
        <dbReference type="ARBA" id="ARBA00022840"/>
    </source>
</evidence>
<dbReference type="Gene3D" id="1.10.10.10">
    <property type="entry name" value="Winged helix-like DNA-binding domain superfamily/Winged helix DNA-binding domain"/>
    <property type="match status" value="1"/>
</dbReference>
<protein>
    <submittedName>
        <fullName evidence="8">Late blight resistance protein homolog R1B-17</fullName>
    </submittedName>
</protein>
<keyword evidence="7" id="KW-1185">Reference proteome</keyword>
<reference evidence="8" key="2">
    <citation type="submission" date="2025-08" db="UniProtKB">
        <authorList>
            <consortium name="RefSeq"/>
        </authorList>
    </citation>
    <scope>IDENTIFICATION</scope>
    <source>
        <tissue evidence="8">Leaves</tissue>
    </source>
</reference>